<comment type="similarity">
    <text evidence="1 11">Belongs to the MurCDEF family. MurE subfamily.</text>
</comment>
<evidence type="ECO:0000259" key="13">
    <source>
        <dbReference type="Pfam" id="PF01225"/>
    </source>
</evidence>
<dbReference type="HAMAP" id="MF_00208">
    <property type="entry name" value="MurE"/>
    <property type="match status" value="1"/>
</dbReference>
<dbReference type="GO" id="GO:0005524">
    <property type="term" value="F:ATP binding"/>
    <property type="evidence" value="ECO:0007669"/>
    <property type="project" value="UniProtKB-UniRule"/>
</dbReference>
<dbReference type="InterPro" id="IPR036565">
    <property type="entry name" value="Mur-like_cat_sf"/>
</dbReference>
<dbReference type="SUPFAM" id="SSF63418">
    <property type="entry name" value="MurE/MurF N-terminal domain"/>
    <property type="match status" value="1"/>
</dbReference>
<dbReference type="GO" id="GO:0008765">
    <property type="term" value="F:UDP-N-acetylmuramoylalanyl-D-glutamate-2,6-diaminopimelate ligase activity"/>
    <property type="evidence" value="ECO:0007669"/>
    <property type="project" value="UniProtKB-UniRule"/>
</dbReference>
<comment type="catalytic activity">
    <reaction evidence="11">
        <text>UDP-N-acetyl-alpha-D-muramoyl-L-alanyl-D-glutamate + meso-2,6-diaminopimelate + ATP = UDP-N-acetyl-alpha-D-muramoyl-L-alanyl-gamma-D-glutamyl-meso-2,6-diaminopimelate + ADP + phosphate + H(+)</text>
        <dbReference type="Rhea" id="RHEA:23676"/>
        <dbReference type="ChEBI" id="CHEBI:15378"/>
        <dbReference type="ChEBI" id="CHEBI:30616"/>
        <dbReference type="ChEBI" id="CHEBI:43474"/>
        <dbReference type="ChEBI" id="CHEBI:57791"/>
        <dbReference type="ChEBI" id="CHEBI:83900"/>
        <dbReference type="ChEBI" id="CHEBI:83905"/>
        <dbReference type="ChEBI" id="CHEBI:456216"/>
        <dbReference type="EC" id="6.3.2.13"/>
    </reaction>
</comment>
<feature type="binding site" evidence="11">
    <location>
        <position position="395"/>
    </location>
    <ligand>
        <name>meso-2,6-diaminopimelate</name>
        <dbReference type="ChEBI" id="CHEBI:57791"/>
    </ligand>
</feature>
<dbReference type="Gene3D" id="3.90.190.20">
    <property type="entry name" value="Mur ligase, C-terminal domain"/>
    <property type="match status" value="1"/>
</dbReference>
<reference evidence="16 17" key="1">
    <citation type="submission" date="2019-04" db="EMBL/GenBank/DDBJ databases">
        <title>Complete genome sequencing of Piscirickettsia salmonis strain Psal-009.</title>
        <authorList>
            <person name="Schober I."/>
            <person name="Bunk B."/>
            <person name="Sproer C."/>
            <person name="Carril G.P."/>
            <person name="Riedel T."/>
            <person name="Flores-Herrera P.A."/>
            <person name="Nourdin-Galindo G."/>
            <person name="Marshall S.H."/>
            <person name="Overmann J."/>
        </authorList>
    </citation>
    <scope>NUCLEOTIDE SEQUENCE [LARGE SCALE GENOMIC DNA]</scope>
    <source>
        <strain evidence="16 17">Psal-009</strain>
    </source>
</reference>
<dbReference type="Pfam" id="PF01225">
    <property type="entry name" value="Mur_ligase"/>
    <property type="match status" value="1"/>
</dbReference>
<keyword evidence="2 11" id="KW-0963">Cytoplasm</keyword>
<dbReference type="RefSeq" id="WP_016209327.1">
    <property type="nucleotide sequence ID" value="NZ_CP012413.1"/>
</dbReference>
<dbReference type="SUPFAM" id="SSF53244">
    <property type="entry name" value="MurD-like peptide ligases, peptide-binding domain"/>
    <property type="match status" value="1"/>
</dbReference>
<feature type="modified residue" description="N6-carboxylysine" evidence="11">
    <location>
        <position position="235"/>
    </location>
</feature>
<keyword evidence="9 11" id="KW-0131">Cell cycle</keyword>
<keyword evidence="10 11" id="KW-0961">Cell wall biogenesis/degradation</keyword>
<feature type="binding site" evidence="11">
    <location>
        <position position="470"/>
    </location>
    <ligand>
        <name>meso-2,6-diaminopimelate</name>
        <dbReference type="ChEBI" id="CHEBI:57791"/>
    </ligand>
</feature>
<keyword evidence="3 11" id="KW-0436">Ligase</keyword>
<evidence type="ECO:0000256" key="3">
    <source>
        <dbReference type="ARBA" id="ARBA00022598"/>
    </source>
</evidence>
<keyword evidence="11" id="KW-0460">Magnesium</keyword>
<evidence type="ECO:0000313" key="16">
    <source>
        <dbReference type="EMBL" id="QGO04158.1"/>
    </source>
</evidence>
<comment type="function">
    <text evidence="11">Catalyzes the addition of meso-diaminopimelic acid to the nucleotide precursor UDP-N-acetylmuramoyl-L-alanyl-D-glutamate (UMAG) in the biosynthesis of bacterial cell-wall peptidoglycan.</text>
</comment>
<dbReference type="Proteomes" id="UP000422232">
    <property type="component" value="Chromosome"/>
</dbReference>
<dbReference type="Pfam" id="PF02875">
    <property type="entry name" value="Mur_ligase_C"/>
    <property type="match status" value="1"/>
</dbReference>
<feature type="domain" description="Mur ligase N-terminal catalytic" evidence="13">
    <location>
        <begin position="31"/>
        <end position="107"/>
    </location>
</feature>
<evidence type="ECO:0000256" key="11">
    <source>
        <dbReference type="HAMAP-Rule" id="MF_00208"/>
    </source>
</evidence>
<feature type="binding site" evidence="11">
    <location>
        <position position="195"/>
    </location>
    <ligand>
        <name>UDP-N-acetyl-alpha-D-muramoyl-L-alanyl-D-glutamate</name>
        <dbReference type="ChEBI" id="CHEBI:83900"/>
    </ligand>
</feature>
<feature type="binding site" evidence="11">
    <location>
        <position position="474"/>
    </location>
    <ligand>
        <name>meso-2,6-diaminopimelate</name>
        <dbReference type="ChEBI" id="CHEBI:57791"/>
    </ligand>
</feature>
<dbReference type="EC" id="6.3.2.13" evidence="11"/>
<dbReference type="InterPro" id="IPR036615">
    <property type="entry name" value="Mur_ligase_C_dom_sf"/>
</dbReference>
<evidence type="ECO:0000313" key="17">
    <source>
        <dbReference type="Proteomes" id="UP000422232"/>
    </source>
</evidence>
<dbReference type="GO" id="GO:0000287">
    <property type="term" value="F:magnesium ion binding"/>
    <property type="evidence" value="ECO:0007669"/>
    <property type="project" value="UniProtKB-UniRule"/>
</dbReference>
<proteinExistence type="inferred from homology"/>
<dbReference type="PROSITE" id="PS01011">
    <property type="entry name" value="FOLYLPOLYGLU_SYNT_1"/>
    <property type="match status" value="1"/>
</dbReference>
<dbReference type="GeneID" id="66739210"/>
<feature type="binding site" evidence="11">
    <location>
        <position position="167"/>
    </location>
    <ligand>
        <name>UDP-N-acetyl-alpha-D-muramoyl-L-alanyl-D-glutamate</name>
        <dbReference type="ChEBI" id="CHEBI:83900"/>
    </ligand>
</feature>
<evidence type="ECO:0000256" key="1">
    <source>
        <dbReference type="ARBA" id="ARBA00005898"/>
    </source>
</evidence>
<evidence type="ECO:0000256" key="2">
    <source>
        <dbReference type="ARBA" id="ARBA00022490"/>
    </source>
</evidence>
<sequence>MDILAIKKAINHFHSHATNNINRIINVDYEKITGITDDSRCVVPGAIFCAYPGENSDGRRYIAQACERGAVLILYEKKAAAVFNIDTKKQRTPAIAVVNLRDYISEFSGFCYSCPSYQLSILGITGTNGKTSVSYLYAQLLSQLDQRVALIGTTGTGIYGCLQASINTTPAAIALQQLLDQFYQQQVTDVAMEVSSHSLVQGRARAIAMETVIYTNLTQDHLDYHGTMQNYAAAKTRLVYQPGLKNLIINNDDYFCQGLRKNAPKHLNIISYGLSQSADIRLINPLFSKTGLSGELVTPWGQYHLKAPLLGEFNAFNLLAVIAALGVKGISIAKILPLLEHISPPKGRLQTFYYQQALIVVDYAHTPDALEQVLITLKKITTGRLICLFGCGGDRDREKRPLMGKIAEKMADQLILTSDNPRNESPLSIIDEVCSGLFLPEQVTIITERKQAIEAAIAALKNGDVLVIAGKGHEDYQEILGQRHYFSDIDLVEDKVRQSDEDITAAGKSD</sequence>
<dbReference type="InterPro" id="IPR013221">
    <property type="entry name" value="Mur_ligase_cen"/>
</dbReference>
<feature type="binding site" evidence="11">
    <location>
        <position position="39"/>
    </location>
    <ligand>
        <name>UDP-N-acetyl-alpha-D-muramoyl-L-alanyl-D-glutamate</name>
        <dbReference type="ChEBI" id="CHEBI:83900"/>
    </ligand>
</feature>
<feature type="binding site" evidence="11">
    <location>
        <position position="201"/>
    </location>
    <ligand>
        <name>UDP-N-acetyl-alpha-D-muramoyl-L-alanyl-D-glutamate</name>
        <dbReference type="ChEBI" id="CHEBI:83900"/>
    </ligand>
</feature>
<dbReference type="GO" id="GO:0004326">
    <property type="term" value="F:tetrahydrofolylpolyglutamate synthase activity"/>
    <property type="evidence" value="ECO:0007669"/>
    <property type="project" value="InterPro"/>
</dbReference>
<dbReference type="InterPro" id="IPR000713">
    <property type="entry name" value="Mur_ligase_N"/>
</dbReference>
<dbReference type="InterPro" id="IPR018109">
    <property type="entry name" value="Folylpolyglutamate_synth_CS"/>
</dbReference>
<keyword evidence="6 11" id="KW-0067">ATP-binding</keyword>
<dbReference type="GO" id="GO:0051301">
    <property type="term" value="P:cell division"/>
    <property type="evidence" value="ECO:0007669"/>
    <property type="project" value="UniProtKB-KW"/>
</dbReference>
<evidence type="ECO:0000256" key="8">
    <source>
        <dbReference type="ARBA" id="ARBA00022984"/>
    </source>
</evidence>
<comment type="cofactor">
    <cofactor evidence="11">
        <name>Mg(2+)</name>
        <dbReference type="ChEBI" id="CHEBI:18420"/>
    </cofactor>
</comment>
<organism evidence="16 17">
    <name type="scientific">Piscirickettsia salmonis</name>
    <dbReference type="NCBI Taxonomy" id="1238"/>
    <lineage>
        <taxon>Bacteria</taxon>
        <taxon>Pseudomonadati</taxon>
        <taxon>Pseudomonadota</taxon>
        <taxon>Gammaproteobacteria</taxon>
        <taxon>Thiotrichales</taxon>
        <taxon>Piscirickettsiaceae</taxon>
        <taxon>Piscirickettsia</taxon>
    </lineage>
</organism>
<name>A0A9Q6LQ58_PISSA</name>
<comment type="caution">
    <text evidence="11">Lacks conserved residue(s) required for the propagation of feature annotation.</text>
</comment>
<dbReference type="PANTHER" id="PTHR23135">
    <property type="entry name" value="MUR LIGASE FAMILY MEMBER"/>
    <property type="match status" value="1"/>
</dbReference>
<dbReference type="InterPro" id="IPR004101">
    <property type="entry name" value="Mur_ligase_C"/>
</dbReference>
<feature type="domain" description="Mur ligase C-terminal" evidence="14">
    <location>
        <begin position="347"/>
        <end position="472"/>
    </location>
</feature>
<keyword evidence="5 11" id="KW-0547">Nucleotide-binding</keyword>
<protein>
    <recommendedName>
        <fullName evidence="11">UDP-N-acetylmuramoyl-L-alanyl-D-glutamate--2,6-diaminopimelate ligase</fullName>
        <ecNumber evidence="11">6.3.2.13</ecNumber>
    </recommendedName>
    <alternativeName>
        <fullName evidence="11">Meso-A2pm-adding enzyme</fullName>
    </alternativeName>
    <alternativeName>
        <fullName evidence="11">Meso-diaminopimelate-adding enzyme</fullName>
    </alternativeName>
    <alternativeName>
        <fullName evidence="11">UDP-MurNAc-L-Ala-D-Glu:meso-diaminopimelate ligase</fullName>
    </alternativeName>
    <alternativeName>
        <fullName evidence="11">UDP-MurNAc-tripeptide synthetase</fullName>
    </alternativeName>
    <alternativeName>
        <fullName evidence="11">UDP-N-acetylmuramyl-tripeptide synthetase</fullName>
    </alternativeName>
</protein>
<evidence type="ECO:0000259" key="15">
    <source>
        <dbReference type="Pfam" id="PF08245"/>
    </source>
</evidence>
<dbReference type="GO" id="GO:0008360">
    <property type="term" value="P:regulation of cell shape"/>
    <property type="evidence" value="ECO:0007669"/>
    <property type="project" value="UniProtKB-KW"/>
</dbReference>
<dbReference type="AlphaFoldDB" id="A0A9Q6LQ58"/>
<dbReference type="EMBL" id="CP038908">
    <property type="protein sequence ID" value="QGO04158.1"/>
    <property type="molecule type" value="Genomic_DNA"/>
</dbReference>
<keyword evidence="4 11" id="KW-0132">Cell division</keyword>
<feature type="short sequence motif" description="Meso-diaminopimelate recognition motif" evidence="11">
    <location>
        <begin position="419"/>
        <end position="422"/>
    </location>
</feature>
<evidence type="ECO:0000256" key="4">
    <source>
        <dbReference type="ARBA" id="ARBA00022618"/>
    </source>
</evidence>
<dbReference type="GO" id="GO:0009252">
    <property type="term" value="P:peptidoglycan biosynthetic process"/>
    <property type="evidence" value="ECO:0007669"/>
    <property type="project" value="UniProtKB-UniRule"/>
</dbReference>
<evidence type="ECO:0000256" key="9">
    <source>
        <dbReference type="ARBA" id="ARBA00023306"/>
    </source>
</evidence>
<keyword evidence="17" id="KW-1185">Reference proteome</keyword>
<dbReference type="SUPFAM" id="SSF53623">
    <property type="entry name" value="MurD-like peptide ligases, catalytic domain"/>
    <property type="match status" value="1"/>
</dbReference>
<comment type="PTM">
    <text evidence="11">Carboxylation is probably crucial for Mg(2+) binding and, consequently, for the gamma-phosphate positioning of ATP.</text>
</comment>
<feature type="binding site" evidence="11">
    <location>
        <begin position="419"/>
        <end position="422"/>
    </location>
    <ligand>
        <name>meso-2,6-diaminopimelate</name>
        <dbReference type="ChEBI" id="CHEBI:57791"/>
    </ligand>
</feature>
<dbReference type="Pfam" id="PF08245">
    <property type="entry name" value="Mur_ligase_M"/>
    <property type="match status" value="1"/>
</dbReference>
<dbReference type="GO" id="GO:0005737">
    <property type="term" value="C:cytoplasm"/>
    <property type="evidence" value="ECO:0007669"/>
    <property type="project" value="UniProtKB-SubCell"/>
</dbReference>
<dbReference type="NCBIfam" id="NF001126">
    <property type="entry name" value="PRK00139.1-4"/>
    <property type="match status" value="1"/>
</dbReference>
<dbReference type="InterPro" id="IPR005761">
    <property type="entry name" value="UDP-N-AcMur-Glu-dNH2Pim_ligase"/>
</dbReference>
<dbReference type="InterPro" id="IPR035911">
    <property type="entry name" value="MurE/MurF_N"/>
</dbReference>
<feature type="binding site" evidence="11">
    <location>
        <position position="203"/>
    </location>
    <ligand>
        <name>UDP-N-acetyl-alpha-D-muramoyl-L-alanyl-D-glutamate</name>
        <dbReference type="ChEBI" id="CHEBI:83900"/>
    </ligand>
</feature>
<evidence type="ECO:0000256" key="5">
    <source>
        <dbReference type="ARBA" id="ARBA00022741"/>
    </source>
</evidence>
<dbReference type="PANTHER" id="PTHR23135:SF4">
    <property type="entry name" value="UDP-N-ACETYLMURAMOYL-L-ALANYL-D-GLUTAMATE--2,6-DIAMINOPIMELATE LIGASE MURE HOMOLOG, CHLOROPLASTIC"/>
    <property type="match status" value="1"/>
</dbReference>
<evidence type="ECO:0000256" key="10">
    <source>
        <dbReference type="ARBA" id="ARBA00023316"/>
    </source>
</evidence>
<comment type="subcellular location">
    <subcellularLocation>
        <location evidence="11 12">Cytoplasm</location>
    </subcellularLocation>
</comment>
<keyword evidence="8 11" id="KW-0573">Peptidoglycan synthesis</keyword>
<dbReference type="NCBIfam" id="TIGR01085">
    <property type="entry name" value="murE"/>
    <property type="match status" value="1"/>
</dbReference>
<dbReference type="Gene3D" id="3.40.1190.10">
    <property type="entry name" value="Mur-like, catalytic domain"/>
    <property type="match status" value="1"/>
</dbReference>
<evidence type="ECO:0000256" key="12">
    <source>
        <dbReference type="RuleBase" id="RU004135"/>
    </source>
</evidence>
<dbReference type="Gene3D" id="3.40.1390.10">
    <property type="entry name" value="MurE/MurF, N-terminal domain"/>
    <property type="match status" value="1"/>
</dbReference>
<comment type="pathway">
    <text evidence="11 12">Cell wall biogenesis; peptidoglycan biosynthesis.</text>
</comment>
<evidence type="ECO:0000256" key="7">
    <source>
        <dbReference type="ARBA" id="ARBA00022960"/>
    </source>
</evidence>
<feature type="domain" description="Mur ligase central" evidence="15">
    <location>
        <begin position="124"/>
        <end position="324"/>
    </location>
</feature>
<gene>
    <name evidence="11 16" type="primary">murE</name>
    <name evidence="16" type="ORF">Psal009_00012</name>
</gene>
<evidence type="ECO:0000259" key="14">
    <source>
        <dbReference type="Pfam" id="PF02875"/>
    </source>
</evidence>
<accession>A0A9Q6LQ58</accession>
<evidence type="ECO:0000256" key="6">
    <source>
        <dbReference type="ARBA" id="ARBA00022840"/>
    </source>
</evidence>
<feature type="binding site" evidence="11">
    <location>
        <begin position="126"/>
        <end position="132"/>
    </location>
    <ligand>
        <name>ATP</name>
        <dbReference type="ChEBI" id="CHEBI:30616"/>
    </ligand>
</feature>
<keyword evidence="7 11" id="KW-0133">Cell shape</keyword>
<dbReference type="GO" id="GO:0071555">
    <property type="term" value="P:cell wall organization"/>
    <property type="evidence" value="ECO:0007669"/>
    <property type="project" value="UniProtKB-KW"/>
</dbReference>
<feature type="binding site" evidence="11">
    <location>
        <begin position="168"/>
        <end position="169"/>
    </location>
    <ligand>
        <name>UDP-N-acetyl-alpha-D-muramoyl-L-alanyl-D-glutamate</name>
        <dbReference type="ChEBI" id="CHEBI:83900"/>
    </ligand>
</feature>